<name>A0A9P0CFT1_BEMTA</name>
<dbReference type="InterPro" id="IPR002347">
    <property type="entry name" value="SDR_fam"/>
</dbReference>
<dbReference type="SMART" id="SM00822">
    <property type="entry name" value="PKS_KR"/>
    <property type="match status" value="1"/>
</dbReference>
<dbReference type="CDD" id="cd05233">
    <property type="entry name" value="SDR_c"/>
    <property type="match status" value="1"/>
</dbReference>
<dbReference type="GO" id="GO:0031177">
    <property type="term" value="F:phosphopantetheine binding"/>
    <property type="evidence" value="ECO:0007669"/>
    <property type="project" value="InterPro"/>
</dbReference>
<evidence type="ECO:0000259" key="4">
    <source>
        <dbReference type="PROSITE" id="PS50075"/>
    </source>
</evidence>
<dbReference type="InterPro" id="IPR036291">
    <property type="entry name" value="NAD(P)-bd_dom_sf"/>
</dbReference>
<dbReference type="InterPro" id="IPR042099">
    <property type="entry name" value="ANL_N_sf"/>
</dbReference>
<dbReference type="Pfam" id="PF07993">
    <property type="entry name" value="NAD_binding_4"/>
    <property type="match status" value="1"/>
</dbReference>
<dbReference type="InterPro" id="IPR009081">
    <property type="entry name" value="PP-bd_ACP"/>
</dbReference>
<dbReference type="EMBL" id="OU963865">
    <property type="protein sequence ID" value="CAH0771423.1"/>
    <property type="molecule type" value="Genomic_DNA"/>
</dbReference>
<dbReference type="Gene3D" id="3.30.300.30">
    <property type="match status" value="1"/>
</dbReference>
<dbReference type="Pfam" id="PF00550">
    <property type="entry name" value="PP-binding"/>
    <property type="match status" value="1"/>
</dbReference>
<evidence type="ECO:0000256" key="1">
    <source>
        <dbReference type="ARBA" id="ARBA00022450"/>
    </source>
</evidence>
<evidence type="ECO:0000313" key="5">
    <source>
        <dbReference type="EMBL" id="CAH0771423.1"/>
    </source>
</evidence>
<feature type="domain" description="Carrier" evidence="4">
    <location>
        <begin position="552"/>
        <end position="627"/>
    </location>
</feature>
<dbReference type="Gene3D" id="1.10.1200.10">
    <property type="entry name" value="ACP-like"/>
    <property type="match status" value="1"/>
</dbReference>
<dbReference type="InterPro" id="IPR057326">
    <property type="entry name" value="KR_dom"/>
</dbReference>
<gene>
    <name evidence="5" type="ORF">BEMITA_LOCUS8167</name>
</gene>
<dbReference type="PROSITE" id="PS50075">
    <property type="entry name" value="CARRIER"/>
    <property type="match status" value="1"/>
</dbReference>
<dbReference type="CDD" id="cd05930">
    <property type="entry name" value="A_NRPS"/>
    <property type="match status" value="1"/>
</dbReference>
<evidence type="ECO:0000256" key="3">
    <source>
        <dbReference type="ARBA" id="ARBA00023002"/>
    </source>
</evidence>
<dbReference type="KEGG" id="btab:109042518"/>
<dbReference type="Pfam" id="PF00501">
    <property type="entry name" value="AMP-binding"/>
    <property type="match status" value="1"/>
</dbReference>
<reference evidence="5" key="1">
    <citation type="submission" date="2021-12" db="EMBL/GenBank/DDBJ databases">
        <authorList>
            <person name="King R."/>
        </authorList>
    </citation>
    <scope>NUCLEOTIDE SEQUENCE</scope>
</reference>
<dbReference type="InterPro" id="IPR010080">
    <property type="entry name" value="Thioester_reductase-like_dom"/>
</dbReference>
<dbReference type="Gene3D" id="3.40.50.720">
    <property type="entry name" value="NAD(P)-binding Rossmann-like Domain"/>
    <property type="match status" value="2"/>
</dbReference>
<dbReference type="PANTHER" id="PTHR44845">
    <property type="entry name" value="CARRIER DOMAIN-CONTAINING PROTEIN"/>
    <property type="match status" value="1"/>
</dbReference>
<dbReference type="InterPro" id="IPR013120">
    <property type="entry name" value="FAR_NAD-bd"/>
</dbReference>
<dbReference type="InterPro" id="IPR020806">
    <property type="entry name" value="PKS_PP-bd"/>
</dbReference>
<dbReference type="GO" id="GO:0006629">
    <property type="term" value="P:lipid metabolic process"/>
    <property type="evidence" value="ECO:0007669"/>
    <property type="project" value="UniProtKB-ARBA"/>
</dbReference>
<evidence type="ECO:0000256" key="2">
    <source>
        <dbReference type="ARBA" id="ARBA00022553"/>
    </source>
</evidence>
<dbReference type="FunFam" id="3.40.50.720:FF:000047">
    <property type="entry name" value="NADP-dependent L-serine/L-allo-threonine dehydrogenase"/>
    <property type="match status" value="1"/>
</dbReference>
<organism evidence="5 6">
    <name type="scientific">Bemisia tabaci</name>
    <name type="common">Sweetpotato whitefly</name>
    <name type="synonym">Aleurodes tabaci</name>
    <dbReference type="NCBI Taxonomy" id="7038"/>
    <lineage>
        <taxon>Eukaryota</taxon>
        <taxon>Metazoa</taxon>
        <taxon>Ecdysozoa</taxon>
        <taxon>Arthropoda</taxon>
        <taxon>Hexapoda</taxon>
        <taxon>Insecta</taxon>
        <taxon>Pterygota</taxon>
        <taxon>Neoptera</taxon>
        <taxon>Paraneoptera</taxon>
        <taxon>Hemiptera</taxon>
        <taxon>Sternorrhyncha</taxon>
        <taxon>Aleyrodoidea</taxon>
        <taxon>Aleyrodidae</taxon>
        <taxon>Aleyrodinae</taxon>
        <taxon>Bemisia</taxon>
    </lineage>
</organism>
<keyword evidence="6" id="KW-1185">Reference proteome</keyword>
<dbReference type="PIRSF" id="PIRSF001617">
    <property type="entry name" value="Alpha-AR"/>
    <property type="match status" value="1"/>
</dbReference>
<dbReference type="SUPFAM" id="SSF51735">
    <property type="entry name" value="NAD(P)-binding Rossmann-fold domains"/>
    <property type="match status" value="2"/>
</dbReference>
<dbReference type="InterPro" id="IPR036736">
    <property type="entry name" value="ACP-like_sf"/>
</dbReference>
<dbReference type="Proteomes" id="UP001152759">
    <property type="component" value="Chromosome 4"/>
</dbReference>
<evidence type="ECO:0000313" key="6">
    <source>
        <dbReference type="Proteomes" id="UP001152759"/>
    </source>
</evidence>
<keyword evidence="1" id="KW-0596">Phosphopantetheine</keyword>
<dbReference type="InterPro" id="IPR045851">
    <property type="entry name" value="AMP-bd_C_sf"/>
</dbReference>
<dbReference type="SUPFAM" id="SSF47336">
    <property type="entry name" value="ACP-like"/>
    <property type="match status" value="1"/>
</dbReference>
<keyword evidence="3" id="KW-0560">Oxidoreductase</keyword>
<dbReference type="InterPro" id="IPR000873">
    <property type="entry name" value="AMP-dep_synth/lig_dom"/>
</dbReference>
<dbReference type="SMART" id="SM00823">
    <property type="entry name" value="PKS_PP"/>
    <property type="match status" value="1"/>
</dbReference>
<dbReference type="PROSITE" id="PS00061">
    <property type="entry name" value="ADH_SHORT"/>
    <property type="match status" value="1"/>
</dbReference>
<dbReference type="NCBIfam" id="TIGR01746">
    <property type="entry name" value="Thioester-redct"/>
    <property type="match status" value="1"/>
</dbReference>
<keyword evidence="2" id="KW-0597">Phosphoprotein</keyword>
<dbReference type="InterPro" id="IPR020904">
    <property type="entry name" value="Sc_DH/Rdtase_CS"/>
</dbReference>
<dbReference type="GO" id="GO:0016616">
    <property type="term" value="F:oxidoreductase activity, acting on the CH-OH group of donors, NAD or NADP as acceptor"/>
    <property type="evidence" value="ECO:0007669"/>
    <property type="project" value="UniProtKB-ARBA"/>
</dbReference>
<sequence length="1295" mass="144305">MPSNIREDMEKYEEQGSLHEMFIRQAKLTPTNPAVVTYDGQQINYQQLDEMSDILSKKLQVLGVKRNTVVGILMERCLEYTISYIAILKAGGAYLPLELSYPPSLLEKVMEDAQPVVVCTKSVYESKLSGRNTKLLMIEGTWTEWASDILSNTPGIDTVPNWVKVSLDDMAYTVYSSGTTGQPKGIQCPHRGAVFSYHWRHLAHPYEDNEREACNIFFVWEMFRPLCKGIPLYIIPDDVIYDPPKLIKFISDHKITRILVTPSLMQAIVDSNIDQSNLRSAFQTMRKIVFCGEVVTTLLRDKVAVLFPWIQLLNLYSVSECHDVSCADISRASEKEDKVCSVGKLLPGVHVVVMDENGNVKNCDEPGEIFVGGPTLAIGYLNKPELNAVRFIQTPPSIAPKVGPRLYRTGDWGYATADGSLEIFGRCDSMVKIRGYSIEIKAVEAMLQELPMVSSCCVLAEGSEGSEKILIAYLVLKPAEPESLESKDLETSSKAITRKIRTILKTKLPFYMIPSLFVYLSSIPLNEASGKLDIKALPKWSEKEGAQLIEDDCLNATEKRVAKIWCKVLRLFTVDSEESFFDLGGHSLLAAQFVGLLNEAFNLEWPVSDLYLHPTIKSIAKRLDESSLESSSVDLMKEAASFQIDTENLDFKLRVFRKSNSFIKSKYNSCKVLVTGATGFLGAFLVDQLLKSTKTYIYCLVRESPSETPLDRLKNTFRRYNLNFGDEDSPFCTRLSAIKGDVTLENFGLMEDDYHALCYDIDVVIHAAATVNLAFPYHALYRSNVVGTRNVISFCTHSKIKPLHYISTSDVFPSNLSKCNEDSDMSEFADALESGYSQSKWVAEKSVTSANHLGAPCVIYRCGNIAGPRDWPAWNKQDLTLLILQGVLSTGYAPDASWPIELTPVEFVSKFIVSSLTNLERTNGEIFHLVNDHSYHSRNLWALLSDFGYSIKTTTFSDWSLRVKRQALACPSLKPLCYLLESALKDGKSLKDQSLFDRSNTNNFLDELNLKYPQINDELLAIYLTNLESIGLLPKRKIVPPSEVPAEKQVLQNKVILVTGASSGIGAGIGEYLAQVGAKVVITARRLDRLNILREQLKAKGITVHTMSMDVCNDKQVAKTVDEIESTIGPIYGLINNAGVMYYNFMKKGDLAEWQHTLQVNCGGVLNCLAAVLPKMAERKAGHIINITSDAGRRPFAGLAVYSATKHFVEALSGAMRAEVCNDGIKVTCIQPGDVHSELRRLTTDSQAMEKFDFSDKMEILDPKDVAEACVFALTRPAHVAVNEVLIEPREAPLP</sequence>
<dbReference type="SUPFAM" id="SSF56801">
    <property type="entry name" value="Acetyl-CoA synthetase-like"/>
    <property type="match status" value="1"/>
</dbReference>
<protein>
    <recommendedName>
        <fullName evidence="4">Carrier domain-containing protein</fullName>
    </recommendedName>
</protein>
<dbReference type="CDD" id="cd05235">
    <property type="entry name" value="SDR_e1"/>
    <property type="match status" value="1"/>
</dbReference>
<proteinExistence type="predicted"/>
<accession>A0A9P0CFT1</accession>
<dbReference type="PANTHER" id="PTHR44845:SF6">
    <property type="entry name" value="BETA-ALANINE-ACTIVATING ENZYME"/>
    <property type="match status" value="1"/>
</dbReference>
<dbReference type="PRINTS" id="PR00081">
    <property type="entry name" value="GDHRDH"/>
</dbReference>
<dbReference type="Gene3D" id="3.40.50.12780">
    <property type="entry name" value="N-terminal domain of ligase-like"/>
    <property type="match status" value="1"/>
</dbReference>
<dbReference type="Pfam" id="PF00106">
    <property type="entry name" value="adh_short"/>
    <property type="match status" value="1"/>
</dbReference>